<evidence type="ECO:0000313" key="2">
    <source>
        <dbReference type="EMBL" id="PPA70854.1"/>
    </source>
</evidence>
<keyword evidence="1" id="KW-0812">Transmembrane</keyword>
<keyword evidence="1" id="KW-0472">Membrane</keyword>
<keyword evidence="3" id="KW-1185">Reference proteome</keyword>
<organism evidence="2 3">
    <name type="scientific">Jeotgalibacillus proteolyticus</name>
    <dbReference type="NCBI Taxonomy" id="2082395"/>
    <lineage>
        <taxon>Bacteria</taxon>
        <taxon>Bacillati</taxon>
        <taxon>Bacillota</taxon>
        <taxon>Bacilli</taxon>
        <taxon>Bacillales</taxon>
        <taxon>Caryophanaceae</taxon>
        <taxon>Jeotgalibacillus</taxon>
    </lineage>
</organism>
<protein>
    <submittedName>
        <fullName evidence="2">Uncharacterized protein</fullName>
    </submittedName>
</protein>
<reference evidence="2 3" key="1">
    <citation type="submission" date="2018-02" db="EMBL/GenBank/DDBJ databases">
        <title>Jeotgalibacillus proteolyticum sp. nov. a protease producing bacterium isolated from ocean sediments of Laizhou Bay.</title>
        <authorList>
            <person name="Li Y."/>
        </authorList>
    </citation>
    <scope>NUCLEOTIDE SEQUENCE [LARGE SCALE GENOMIC DNA]</scope>
    <source>
        <strain evidence="2 3">22-7</strain>
    </source>
</reference>
<comment type="caution">
    <text evidence="2">The sequence shown here is derived from an EMBL/GenBank/DDBJ whole genome shotgun (WGS) entry which is preliminary data.</text>
</comment>
<proteinExistence type="predicted"/>
<dbReference type="AlphaFoldDB" id="A0A2S5GD67"/>
<evidence type="ECO:0000256" key="1">
    <source>
        <dbReference type="SAM" id="Phobius"/>
    </source>
</evidence>
<feature type="transmembrane region" description="Helical" evidence="1">
    <location>
        <begin position="38"/>
        <end position="56"/>
    </location>
</feature>
<feature type="transmembrane region" description="Helical" evidence="1">
    <location>
        <begin position="15"/>
        <end position="32"/>
    </location>
</feature>
<feature type="transmembrane region" description="Helical" evidence="1">
    <location>
        <begin position="63"/>
        <end position="83"/>
    </location>
</feature>
<gene>
    <name evidence="2" type="ORF">C4B60_08670</name>
</gene>
<sequence length="154" mass="17062">MNERKKRKVRRSDKILATALLCLLAAIIILDFTVYGRVLNLTAVIGIIVPVSYLLLRGLARRNTIVVGLLTGSLIAFCLAMVVPPHTYSDAQVLVQQSQAGELIKGEENVAVSVGNKFNVFSPDRFYLFTLQENGIEQEFMVNPETGEVIELIK</sequence>
<evidence type="ECO:0000313" key="3">
    <source>
        <dbReference type="Proteomes" id="UP000239047"/>
    </source>
</evidence>
<name>A0A2S5GD67_9BACL</name>
<accession>A0A2S5GD67</accession>
<dbReference type="Proteomes" id="UP000239047">
    <property type="component" value="Unassembled WGS sequence"/>
</dbReference>
<dbReference type="EMBL" id="PREZ01000003">
    <property type="protein sequence ID" value="PPA70854.1"/>
    <property type="molecule type" value="Genomic_DNA"/>
</dbReference>
<dbReference type="RefSeq" id="WP_104057604.1">
    <property type="nucleotide sequence ID" value="NZ_PREZ01000003.1"/>
</dbReference>
<keyword evidence="1" id="KW-1133">Transmembrane helix</keyword>